<dbReference type="PANTHER" id="PTHR30336">
    <property type="entry name" value="INNER MEMBRANE PROTEIN, PROBABLE PERMEASE"/>
    <property type="match status" value="1"/>
</dbReference>
<comment type="caution">
    <text evidence="2">The sequence shown here is derived from an EMBL/GenBank/DDBJ whole genome shotgun (WGS) entry which is preliminary data.</text>
</comment>
<dbReference type="STRING" id="150033.RV14_GL002104"/>
<dbReference type="EMBL" id="JXLB01000007">
    <property type="protein sequence ID" value="OJG82812.1"/>
    <property type="molecule type" value="Genomic_DNA"/>
</dbReference>
<keyword evidence="3" id="KW-1185">Reference proteome</keyword>
<dbReference type="InterPro" id="IPR051599">
    <property type="entry name" value="Cell_Envelope_Assoc"/>
</dbReference>
<dbReference type="OrthoDB" id="2216870at2"/>
<dbReference type="PANTHER" id="PTHR30336:SF20">
    <property type="entry name" value="DUF218 DOMAIN-CONTAINING PROTEIN"/>
    <property type="match status" value="1"/>
</dbReference>
<protein>
    <recommendedName>
        <fullName evidence="1">DUF218 domain-containing protein</fullName>
    </recommendedName>
</protein>
<reference evidence="2 3" key="1">
    <citation type="submission" date="2014-12" db="EMBL/GenBank/DDBJ databases">
        <title>Draft genome sequences of 29 type strains of Enterococci.</title>
        <authorList>
            <person name="Zhong Z."/>
            <person name="Sun Z."/>
            <person name="Liu W."/>
            <person name="Zhang W."/>
            <person name="Zhang H."/>
        </authorList>
    </citation>
    <scope>NUCLEOTIDE SEQUENCE [LARGE SCALE GENOMIC DNA]</scope>
    <source>
        <strain evidence="2 3">DSM 15687</strain>
    </source>
</reference>
<dbReference type="Gene3D" id="3.40.50.620">
    <property type="entry name" value="HUPs"/>
    <property type="match status" value="1"/>
</dbReference>
<dbReference type="InterPro" id="IPR003848">
    <property type="entry name" value="DUF218"/>
</dbReference>
<dbReference type="Proteomes" id="UP000182152">
    <property type="component" value="Unassembled WGS sequence"/>
</dbReference>
<proteinExistence type="predicted"/>
<dbReference type="GO" id="GO:0005886">
    <property type="term" value="C:plasma membrane"/>
    <property type="evidence" value="ECO:0007669"/>
    <property type="project" value="TreeGrafter"/>
</dbReference>
<accession>A0A1L8WPP8</accession>
<evidence type="ECO:0000313" key="3">
    <source>
        <dbReference type="Proteomes" id="UP000182152"/>
    </source>
</evidence>
<feature type="domain" description="DUF218" evidence="1">
    <location>
        <begin position="44"/>
        <end position="163"/>
    </location>
</feature>
<dbReference type="AlphaFoldDB" id="A0A1L8WPP8"/>
<dbReference type="Pfam" id="PF02698">
    <property type="entry name" value="DUF218"/>
    <property type="match status" value="1"/>
</dbReference>
<dbReference type="InterPro" id="IPR014729">
    <property type="entry name" value="Rossmann-like_a/b/a_fold"/>
</dbReference>
<dbReference type="Gene3D" id="1.10.3620.10">
    <property type="entry name" value="YdcF like domain"/>
    <property type="match status" value="1"/>
</dbReference>
<gene>
    <name evidence="2" type="ORF">RV14_GL002104</name>
</gene>
<evidence type="ECO:0000313" key="2">
    <source>
        <dbReference type="EMBL" id="OJG82812.1"/>
    </source>
</evidence>
<dbReference type="CDD" id="cd06259">
    <property type="entry name" value="YdcF-like"/>
    <property type="match status" value="1"/>
</dbReference>
<name>A0A1L8WPP8_9ENTE</name>
<dbReference type="RefSeq" id="WP_071855118.1">
    <property type="nucleotide sequence ID" value="NZ_JBCLRY010000003.1"/>
</dbReference>
<evidence type="ECO:0000259" key="1">
    <source>
        <dbReference type="Pfam" id="PF02698"/>
    </source>
</evidence>
<sequence>MTNQVEQLKDWNCLLSFLAAADEKIFKSAPLVILAGNCLPILADKAAKLCLNGQVEQIFLVGGIGHATSFLRQNFAKQGFLFDTTVSESEMYFRYLRDKYYISEEKFILETKSTNSGENAQNALDILRSKGKVPECIFIMNDPTLQRRTRATFEKVWQEENVKWFNYVPIIPTIIELEKTLRFSQPELNGQWPKEYFYALVLGEMLRLNDDENGYGPNGKNYMNHVEIPLNVWSAYQRISSSVAGKFLRSST</sequence>
<organism evidence="2 3">
    <name type="scientific">Enterococcus ratti</name>
    <dbReference type="NCBI Taxonomy" id="150033"/>
    <lineage>
        <taxon>Bacteria</taxon>
        <taxon>Bacillati</taxon>
        <taxon>Bacillota</taxon>
        <taxon>Bacilli</taxon>
        <taxon>Lactobacillales</taxon>
        <taxon>Enterococcaceae</taxon>
        <taxon>Enterococcus</taxon>
    </lineage>
</organism>